<dbReference type="OrthoDB" id="269872at2759"/>
<dbReference type="Gene3D" id="3.40.50.150">
    <property type="entry name" value="Vaccinia Virus protein VP39"/>
    <property type="match status" value="1"/>
</dbReference>
<evidence type="ECO:0008006" key="3">
    <source>
        <dbReference type="Google" id="ProtNLM"/>
    </source>
</evidence>
<dbReference type="AlphaFoldDB" id="A0A9W9F279"/>
<dbReference type="PANTHER" id="PTHR18895:SF74">
    <property type="entry name" value="MTRF1L RELEASE FACTOR GLUTAMINE METHYLTRANSFERASE"/>
    <property type="match status" value="1"/>
</dbReference>
<dbReference type="InterPro" id="IPR002052">
    <property type="entry name" value="DNA_methylase_N6_adenine_CS"/>
</dbReference>
<organism evidence="1 2">
    <name type="scientific">Penicillium alfredii</name>
    <dbReference type="NCBI Taxonomy" id="1506179"/>
    <lineage>
        <taxon>Eukaryota</taxon>
        <taxon>Fungi</taxon>
        <taxon>Dikarya</taxon>
        <taxon>Ascomycota</taxon>
        <taxon>Pezizomycotina</taxon>
        <taxon>Eurotiomycetes</taxon>
        <taxon>Eurotiomycetidae</taxon>
        <taxon>Eurotiales</taxon>
        <taxon>Aspergillaceae</taxon>
        <taxon>Penicillium</taxon>
    </lineage>
</organism>
<dbReference type="GeneID" id="81396819"/>
<gene>
    <name evidence="1" type="ORF">NUU61_007125</name>
</gene>
<dbReference type="InterPro" id="IPR050320">
    <property type="entry name" value="N5-glutamine_MTase"/>
</dbReference>
<protein>
    <recommendedName>
        <fullName evidence="3">Methyltransferase domain-containing protein</fullName>
    </recommendedName>
</protein>
<dbReference type="GO" id="GO:0005739">
    <property type="term" value="C:mitochondrion"/>
    <property type="evidence" value="ECO:0007669"/>
    <property type="project" value="TreeGrafter"/>
</dbReference>
<dbReference type="SUPFAM" id="SSF53335">
    <property type="entry name" value="S-adenosyl-L-methionine-dependent methyltransferases"/>
    <property type="match status" value="1"/>
</dbReference>
<dbReference type="GO" id="GO:0003676">
    <property type="term" value="F:nucleic acid binding"/>
    <property type="evidence" value="ECO:0007669"/>
    <property type="project" value="InterPro"/>
</dbReference>
<dbReference type="InterPro" id="IPR029063">
    <property type="entry name" value="SAM-dependent_MTases_sf"/>
</dbReference>
<accession>A0A9W9F279</accession>
<evidence type="ECO:0000313" key="1">
    <source>
        <dbReference type="EMBL" id="KAJ5092255.1"/>
    </source>
</evidence>
<dbReference type="GO" id="GO:0008168">
    <property type="term" value="F:methyltransferase activity"/>
    <property type="evidence" value="ECO:0007669"/>
    <property type="project" value="InterPro"/>
</dbReference>
<sequence>MNCVGYVNARSAIATKLARRLAVACKQDATLPGKARPLRVIDLCTGTGCIALLLHALLAPHFEQLSVRGLDISPTALELAQKNLAYNLQRGLLTRRASTDVHFSLADVLGQGDASVPVVEEVLRNCLSRPNMFEDPSPDLGCDVLISNPPYISPSAFRDGTTARSVRRFEPKLALVPPLVDSVDSEGLAGGRPEDIFYHRLITLSFRLRAKVTVLECGDIAQANRVVAMHQAIASGQADASSAEVWPITEQELLANGFHPHDGSRCVVIQRQSHER</sequence>
<proteinExistence type="predicted"/>
<dbReference type="GO" id="GO:0032259">
    <property type="term" value="P:methylation"/>
    <property type="evidence" value="ECO:0007669"/>
    <property type="project" value="InterPro"/>
</dbReference>
<dbReference type="PROSITE" id="PS00092">
    <property type="entry name" value="N6_MTASE"/>
    <property type="match status" value="1"/>
</dbReference>
<dbReference type="EMBL" id="JAPMSZ010000009">
    <property type="protein sequence ID" value="KAJ5092255.1"/>
    <property type="molecule type" value="Genomic_DNA"/>
</dbReference>
<name>A0A9W9F279_9EURO</name>
<reference evidence="1" key="2">
    <citation type="journal article" date="2023" name="IMA Fungus">
        <title>Comparative genomic study of the Penicillium genus elucidates a diverse pangenome and 15 lateral gene transfer events.</title>
        <authorList>
            <person name="Petersen C."/>
            <person name="Sorensen T."/>
            <person name="Nielsen M.R."/>
            <person name="Sondergaard T.E."/>
            <person name="Sorensen J.L."/>
            <person name="Fitzpatrick D.A."/>
            <person name="Frisvad J.C."/>
            <person name="Nielsen K.L."/>
        </authorList>
    </citation>
    <scope>NUCLEOTIDE SEQUENCE</scope>
    <source>
        <strain evidence="1">IBT 34128</strain>
    </source>
</reference>
<reference evidence="1" key="1">
    <citation type="submission" date="2022-11" db="EMBL/GenBank/DDBJ databases">
        <authorList>
            <person name="Petersen C."/>
        </authorList>
    </citation>
    <scope>NUCLEOTIDE SEQUENCE</scope>
    <source>
        <strain evidence="1">IBT 34128</strain>
    </source>
</reference>
<comment type="caution">
    <text evidence="1">The sequence shown here is derived from an EMBL/GenBank/DDBJ whole genome shotgun (WGS) entry which is preliminary data.</text>
</comment>
<dbReference type="Proteomes" id="UP001141434">
    <property type="component" value="Unassembled WGS sequence"/>
</dbReference>
<evidence type="ECO:0000313" key="2">
    <source>
        <dbReference type="Proteomes" id="UP001141434"/>
    </source>
</evidence>
<dbReference type="PANTHER" id="PTHR18895">
    <property type="entry name" value="HEMK METHYLTRANSFERASE"/>
    <property type="match status" value="1"/>
</dbReference>
<keyword evidence="2" id="KW-1185">Reference proteome</keyword>
<dbReference type="CDD" id="cd02440">
    <property type="entry name" value="AdoMet_MTases"/>
    <property type="match status" value="1"/>
</dbReference>
<dbReference type="RefSeq" id="XP_056510450.1">
    <property type="nucleotide sequence ID" value="XM_056657650.1"/>
</dbReference>